<dbReference type="Gene3D" id="2.40.50.140">
    <property type="entry name" value="Nucleic acid-binding proteins"/>
    <property type="match status" value="1"/>
</dbReference>
<accession>A0A0M0BSQ0</accession>
<protein>
    <recommendedName>
        <fullName evidence="2">Single-stranded DNA binding protein Ssb-like OB fold domain-containing protein</fullName>
    </recommendedName>
</protein>
<feature type="domain" description="Single-stranded DNA binding protein Ssb-like OB fold" evidence="2">
    <location>
        <begin position="25"/>
        <end position="100"/>
    </location>
</feature>
<dbReference type="InterPro" id="IPR012340">
    <property type="entry name" value="NA-bd_OB-fold"/>
</dbReference>
<dbReference type="CDD" id="cd04491">
    <property type="entry name" value="SoSSB_OBF"/>
    <property type="match status" value="1"/>
</dbReference>
<gene>
    <name evidence="3" type="ORF">AC482_00170</name>
</gene>
<feature type="region of interest" description="Disordered" evidence="1">
    <location>
        <begin position="125"/>
        <end position="149"/>
    </location>
</feature>
<reference evidence="3 4" key="1">
    <citation type="submission" date="2015-06" db="EMBL/GenBank/DDBJ databases">
        <title>New insights into the roles of widespread benthic archaea in carbon and nitrogen cycling.</title>
        <authorList>
            <person name="Lazar C.S."/>
            <person name="Baker B.J."/>
            <person name="Seitz K.W."/>
            <person name="Hyde A.S."/>
            <person name="Dick G.J."/>
            <person name="Hinrichs K.-U."/>
            <person name="Teske A.P."/>
        </authorList>
    </citation>
    <scope>NUCLEOTIDE SEQUENCE [LARGE SCALE GENOMIC DNA]</scope>
    <source>
        <strain evidence="3">DG-45</strain>
    </source>
</reference>
<evidence type="ECO:0000313" key="3">
    <source>
        <dbReference type="EMBL" id="KON31617.1"/>
    </source>
</evidence>
<dbReference type="SUPFAM" id="SSF50249">
    <property type="entry name" value="Nucleic acid-binding proteins"/>
    <property type="match status" value="1"/>
</dbReference>
<organism evidence="3 4">
    <name type="scientific">miscellaneous Crenarchaeota group-15 archaeon DG-45</name>
    <dbReference type="NCBI Taxonomy" id="1685127"/>
    <lineage>
        <taxon>Archaea</taxon>
        <taxon>Candidatus Bathyarchaeota</taxon>
        <taxon>MCG-15</taxon>
    </lineage>
</organism>
<proteinExistence type="predicted"/>
<dbReference type="Pfam" id="PF21473">
    <property type="entry name" value="OB_Ssb-like"/>
    <property type="match status" value="1"/>
</dbReference>
<dbReference type="PANTHER" id="PTHR31472">
    <property type="entry name" value="OS05G0244600 PROTEIN"/>
    <property type="match status" value="1"/>
</dbReference>
<name>A0A0M0BSQ0_9ARCH</name>
<comment type="caution">
    <text evidence="3">The sequence shown here is derived from an EMBL/GenBank/DDBJ whole genome shotgun (WGS) entry which is preliminary data.</text>
</comment>
<dbReference type="AlphaFoldDB" id="A0A0M0BSQ0"/>
<sequence>MNDENAELVKIGDLNQYSRRVYAVVKVVSKTEPREVSSRIDQSSHRVAEALVGDDTGSIYLTLWDDAIDEVEDGQVLNIKNAYVNLFRGSMRLNLGRFGSYDLVEESPFDEVNLDNNLSSRQFETRGRFDRGGSGERDRRYGGRRQRRY</sequence>
<evidence type="ECO:0000313" key="4">
    <source>
        <dbReference type="Proteomes" id="UP000037210"/>
    </source>
</evidence>
<dbReference type="EMBL" id="LFWZ01000001">
    <property type="protein sequence ID" value="KON31617.1"/>
    <property type="molecule type" value="Genomic_DNA"/>
</dbReference>
<evidence type="ECO:0000259" key="2">
    <source>
        <dbReference type="Pfam" id="PF21473"/>
    </source>
</evidence>
<dbReference type="PANTHER" id="PTHR31472:SF5">
    <property type="entry name" value="OS05G0244600 PROTEIN"/>
    <property type="match status" value="1"/>
</dbReference>
<feature type="compositionally biased region" description="Basic and acidic residues" evidence="1">
    <location>
        <begin position="125"/>
        <end position="141"/>
    </location>
</feature>
<evidence type="ECO:0000256" key="1">
    <source>
        <dbReference type="SAM" id="MobiDB-lite"/>
    </source>
</evidence>
<dbReference type="InterPro" id="IPR048970">
    <property type="entry name" value="OB_Ssb-like"/>
</dbReference>
<dbReference type="Proteomes" id="UP000037210">
    <property type="component" value="Unassembled WGS sequence"/>
</dbReference>